<evidence type="ECO:0000313" key="4">
    <source>
        <dbReference type="Proteomes" id="UP000192611"/>
    </source>
</evidence>
<dbReference type="InterPro" id="IPR020579">
    <property type="entry name" value="Exonuc_VII_lsu_C"/>
</dbReference>
<dbReference type="GO" id="GO:0008855">
    <property type="term" value="F:exodeoxyribonuclease VII activity"/>
    <property type="evidence" value="ECO:0007669"/>
    <property type="project" value="UniProtKB-UniRule"/>
</dbReference>
<dbReference type="EC" id="3.1.11.6" evidence="1"/>
<gene>
    <name evidence="3" type="ORF">B6D57_04955</name>
</gene>
<dbReference type="InterPro" id="IPR003753">
    <property type="entry name" value="Exonuc_VII_L"/>
</dbReference>
<reference evidence="4" key="1">
    <citation type="submission" date="2017-03" db="EMBL/GenBank/DDBJ databases">
        <title>Novel pathways for hydrocarbon cycling and metabolic interdependencies in hydrothermal sediment communities.</title>
        <authorList>
            <person name="Dombrowski N."/>
            <person name="Seitz K."/>
            <person name="Teske A."/>
            <person name="Baker B."/>
        </authorList>
    </citation>
    <scope>NUCLEOTIDE SEQUENCE [LARGE SCALE GENOMIC DNA]</scope>
</reference>
<dbReference type="PANTHER" id="PTHR30008">
    <property type="entry name" value="EXODEOXYRIBONUCLEASE 7 LARGE SUBUNIT"/>
    <property type="match status" value="1"/>
</dbReference>
<protein>
    <recommendedName>
        <fullName evidence="1">Exodeoxyribonuclease VII large subunit</fullName>
        <ecNumber evidence="1">3.1.11.6</ecNumber>
    </recommendedName>
</protein>
<dbReference type="GO" id="GO:0009318">
    <property type="term" value="C:exodeoxyribonuclease VII complex"/>
    <property type="evidence" value="ECO:0007669"/>
    <property type="project" value="UniProtKB-UniRule"/>
</dbReference>
<comment type="caution">
    <text evidence="3">The sequence shown here is derived from an EMBL/GenBank/DDBJ whole genome shotgun (WGS) entry which is preliminary data.</text>
</comment>
<proteinExistence type="predicted"/>
<dbReference type="NCBIfam" id="TIGR00237">
    <property type="entry name" value="xseA"/>
    <property type="match status" value="1"/>
</dbReference>
<sequence>MEALNSDGRSQVIIVGRGGGSLEDLWAFNEEIVADAIYNSRIPIVSAVGHEVDYTIADFVADVRAPTPSAAAEMVTKRRSEIINIIGKLERQIEYRVINRFLTEVKALRNISRSMPFRQPEFMFKDYLLRYDSAVTDVERGMFGIYNDKVGRLISAVDRVGERMTKLYTLEERGLEGVRKRLEGLNPLGVLKRGYAYIEDERGNNVNTVKKVSIGARLKTRLYDGRFNSIVEGVEEDA</sequence>
<evidence type="ECO:0000313" key="3">
    <source>
        <dbReference type="EMBL" id="OQX90087.1"/>
    </source>
</evidence>
<dbReference type="Proteomes" id="UP000192611">
    <property type="component" value="Unassembled WGS sequence"/>
</dbReference>
<dbReference type="PANTHER" id="PTHR30008:SF0">
    <property type="entry name" value="EXODEOXYRIBONUCLEASE 7 LARGE SUBUNIT"/>
    <property type="match status" value="1"/>
</dbReference>
<accession>A0A1W9S0C7</accession>
<evidence type="ECO:0000259" key="2">
    <source>
        <dbReference type="Pfam" id="PF02601"/>
    </source>
</evidence>
<dbReference type="GO" id="GO:0006308">
    <property type="term" value="P:DNA catabolic process"/>
    <property type="evidence" value="ECO:0007669"/>
    <property type="project" value="UniProtKB-UniRule"/>
</dbReference>
<dbReference type="EMBL" id="NATQ01000104">
    <property type="protein sequence ID" value="OQX90087.1"/>
    <property type="molecule type" value="Genomic_DNA"/>
</dbReference>
<dbReference type="Pfam" id="PF02601">
    <property type="entry name" value="Exonuc_VII_L"/>
    <property type="match status" value="1"/>
</dbReference>
<feature type="domain" description="Exonuclease VII large subunit C-terminal" evidence="2">
    <location>
        <begin position="2"/>
        <end position="228"/>
    </location>
</feature>
<evidence type="ECO:0000256" key="1">
    <source>
        <dbReference type="NCBIfam" id="TIGR00237"/>
    </source>
</evidence>
<dbReference type="AlphaFoldDB" id="A0A1W9S0C7"/>
<name>A0A1W9S0C7_9BACT</name>
<organism evidence="3 4">
    <name type="scientific">Candidatus Coatesbacteria bacterium 4484_99</name>
    <dbReference type="NCBI Taxonomy" id="1970774"/>
    <lineage>
        <taxon>Bacteria</taxon>
        <taxon>Candidatus Coatesiibacteriota</taxon>
    </lineage>
</organism>